<organism evidence="6 7">
    <name type="scientific">Ferrimonas marina</name>
    <dbReference type="NCBI Taxonomy" id="299255"/>
    <lineage>
        <taxon>Bacteria</taxon>
        <taxon>Pseudomonadati</taxon>
        <taxon>Pseudomonadota</taxon>
        <taxon>Gammaproteobacteria</taxon>
        <taxon>Alteromonadales</taxon>
        <taxon>Ferrimonadaceae</taxon>
        <taxon>Ferrimonas</taxon>
    </lineage>
</organism>
<dbReference type="GO" id="GO:0043590">
    <property type="term" value="C:bacterial nucleoid"/>
    <property type="evidence" value="ECO:0007669"/>
    <property type="project" value="TreeGrafter"/>
</dbReference>
<evidence type="ECO:0000313" key="6">
    <source>
        <dbReference type="EMBL" id="SHH62484.1"/>
    </source>
</evidence>
<evidence type="ECO:0000256" key="5">
    <source>
        <dbReference type="ARBA" id="ARBA00023172"/>
    </source>
</evidence>
<evidence type="ECO:0000256" key="4">
    <source>
        <dbReference type="ARBA" id="ARBA00022490"/>
    </source>
</evidence>
<gene>
    <name evidence="6" type="ORF">SAMN02745129_2577</name>
</gene>
<keyword evidence="5" id="KW-0233">DNA recombination</keyword>
<dbReference type="PANTHER" id="PTHR38103:SF1">
    <property type="entry name" value="RECOMBINATION-ASSOCIATED PROTEIN RDGC"/>
    <property type="match status" value="1"/>
</dbReference>
<name>A0A1M5UHJ3_9GAMM</name>
<dbReference type="NCBIfam" id="NF001464">
    <property type="entry name" value="PRK00321.1-5"/>
    <property type="match status" value="1"/>
</dbReference>
<keyword evidence="7" id="KW-1185">Reference proteome</keyword>
<dbReference type="STRING" id="299255.SAMN02745129_2577"/>
<dbReference type="InterPro" id="IPR007476">
    <property type="entry name" value="RdgC"/>
</dbReference>
<keyword evidence="4" id="KW-0963">Cytoplasm</keyword>
<dbReference type="PANTHER" id="PTHR38103">
    <property type="entry name" value="RECOMBINATION-ASSOCIATED PROTEIN RDGC"/>
    <property type="match status" value="1"/>
</dbReference>
<dbReference type="EMBL" id="FQXG01000003">
    <property type="protein sequence ID" value="SHH62484.1"/>
    <property type="molecule type" value="Genomic_DNA"/>
</dbReference>
<comment type="subcellular location">
    <subcellularLocation>
        <location evidence="1">Cytoplasm</location>
        <location evidence="1">Nucleoid</location>
    </subcellularLocation>
</comment>
<dbReference type="Pfam" id="PF04381">
    <property type="entry name" value="RdgC"/>
    <property type="match status" value="1"/>
</dbReference>
<dbReference type="AlphaFoldDB" id="A0A1M5UHJ3"/>
<dbReference type="GO" id="GO:0000018">
    <property type="term" value="P:regulation of DNA recombination"/>
    <property type="evidence" value="ECO:0007669"/>
    <property type="project" value="TreeGrafter"/>
</dbReference>
<dbReference type="GO" id="GO:0003690">
    <property type="term" value="F:double-stranded DNA binding"/>
    <property type="evidence" value="ECO:0007669"/>
    <property type="project" value="TreeGrafter"/>
</dbReference>
<dbReference type="RefSeq" id="WP_067655126.1">
    <property type="nucleotide sequence ID" value="NZ_FQXG01000003.1"/>
</dbReference>
<dbReference type="OrthoDB" id="5290530at2"/>
<evidence type="ECO:0000256" key="3">
    <source>
        <dbReference type="ARBA" id="ARBA00022296"/>
    </source>
</evidence>
<accession>A0A1M5UHJ3</accession>
<evidence type="ECO:0000313" key="7">
    <source>
        <dbReference type="Proteomes" id="UP000184268"/>
    </source>
</evidence>
<reference evidence="6 7" key="1">
    <citation type="submission" date="2016-11" db="EMBL/GenBank/DDBJ databases">
        <authorList>
            <person name="Jaros S."/>
            <person name="Januszkiewicz K."/>
            <person name="Wedrychowicz H."/>
        </authorList>
    </citation>
    <scope>NUCLEOTIDE SEQUENCE [LARGE SCALE GENOMIC DNA]</scope>
    <source>
        <strain evidence="6 7">DSM 16917</strain>
    </source>
</reference>
<evidence type="ECO:0000256" key="2">
    <source>
        <dbReference type="ARBA" id="ARBA00008657"/>
    </source>
</evidence>
<evidence type="ECO:0000256" key="1">
    <source>
        <dbReference type="ARBA" id="ARBA00004453"/>
    </source>
</evidence>
<comment type="similarity">
    <text evidence="2">Belongs to the RdgC family.</text>
</comment>
<protein>
    <recommendedName>
        <fullName evidence="3">Recombination-associated protein RdgC</fullName>
    </recommendedName>
</protein>
<sequence>MWFKNLSCFVLTKGLAIDQETLEKQCGAMRTGELTREQVSKWGFISPWGEDSEQLVHAADGAYRLAVEYQEKIVPAAIVNKQVKERVRELEKREGRPARKAERDDFKEQVIKTMLPVAFVRSKIVQMVILPEAKFVLIDSAASAQAESVLSLLRQAIGSLPVVPLMTSVLPEEQFKEWVEDTEVEQGNLQLVEDVLFKAAEGGASAKFKDVPFDSDTVQSAMAGNMVKQIGLQYGEDCSFVLDGALVFRRLKFDESLTAQSDDIDKDDVLAKTDADFVLFVGSVTQMLNEVTEALGGIDAEI</sequence>
<proteinExistence type="inferred from homology"/>
<dbReference type="Proteomes" id="UP000184268">
    <property type="component" value="Unassembled WGS sequence"/>
</dbReference>
<dbReference type="GO" id="GO:0006310">
    <property type="term" value="P:DNA recombination"/>
    <property type="evidence" value="ECO:0007669"/>
    <property type="project" value="UniProtKB-KW"/>
</dbReference>